<sequence>MIVGEKTGIIYNNEMDDFSLLNSNLDKNFISPGKRPLSSQSPFILIDSNGNIRQILGAGGGNKILTTVSQVSLINLLFHFNIKQSIDRPRLHHHALPNEIIFEKTFNRIIYLIIFFNLNLFSKDILNGLKRRGHEMKCTSYGGSAVQAIQWDYNTKQYWAYADPRKGGNTHGY</sequence>
<dbReference type="PANTHER" id="PTHR11686:SF9">
    <property type="entry name" value="RE13973P"/>
    <property type="match status" value="1"/>
</dbReference>
<evidence type="ECO:0000313" key="5">
    <source>
        <dbReference type="EMBL" id="CAF4232015.1"/>
    </source>
</evidence>
<dbReference type="GO" id="GO:0005886">
    <property type="term" value="C:plasma membrane"/>
    <property type="evidence" value="ECO:0007669"/>
    <property type="project" value="TreeGrafter"/>
</dbReference>
<dbReference type="InterPro" id="IPR029055">
    <property type="entry name" value="Ntn_hydrolases_N"/>
</dbReference>
<dbReference type="Proteomes" id="UP000663829">
    <property type="component" value="Unassembled WGS sequence"/>
</dbReference>
<dbReference type="Proteomes" id="UP000677228">
    <property type="component" value="Unassembled WGS sequence"/>
</dbReference>
<evidence type="ECO:0000313" key="2">
    <source>
        <dbReference type="EMBL" id="CAF1343890.1"/>
    </source>
</evidence>
<dbReference type="EMBL" id="CAJOBC010067662">
    <property type="protein sequence ID" value="CAF4232015.1"/>
    <property type="molecule type" value="Genomic_DNA"/>
</dbReference>
<gene>
    <name evidence="3" type="ORF">GPM918_LOCUS31197</name>
    <name evidence="2" type="ORF">OVA965_LOCUS30475</name>
    <name evidence="5" type="ORF">SRO942_LOCUS31837</name>
    <name evidence="4" type="ORF">TMI583_LOCUS31280</name>
</gene>
<feature type="binding site" evidence="1">
    <location>
        <begin position="38"/>
        <end position="39"/>
    </location>
    <ligand>
        <name>L-glutamate</name>
        <dbReference type="ChEBI" id="CHEBI:29985"/>
    </ligand>
</feature>
<dbReference type="EMBL" id="CAJNOK010022173">
    <property type="protein sequence ID" value="CAF1343890.1"/>
    <property type="molecule type" value="Genomic_DNA"/>
</dbReference>
<dbReference type="InterPro" id="IPR043137">
    <property type="entry name" value="GGT_ssub_C"/>
</dbReference>
<dbReference type="EMBL" id="CAJOBA010043809">
    <property type="protein sequence ID" value="CAF4155036.1"/>
    <property type="molecule type" value="Genomic_DNA"/>
</dbReference>
<keyword evidence="6" id="KW-1185">Reference proteome</keyword>
<name>A0A815HZQ5_9BILA</name>
<dbReference type="Pfam" id="PF01019">
    <property type="entry name" value="G_glu_transpept"/>
    <property type="match status" value="1"/>
</dbReference>
<dbReference type="GO" id="GO:0006751">
    <property type="term" value="P:glutathione catabolic process"/>
    <property type="evidence" value="ECO:0007669"/>
    <property type="project" value="InterPro"/>
</dbReference>
<proteinExistence type="predicted"/>
<organism evidence="3 6">
    <name type="scientific">Didymodactylos carnosus</name>
    <dbReference type="NCBI Taxonomy" id="1234261"/>
    <lineage>
        <taxon>Eukaryota</taxon>
        <taxon>Metazoa</taxon>
        <taxon>Spiralia</taxon>
        <taxon>Gnathifera</taxon>
        <taxon>Rotifera</taxon>
        <taxon>Eurotatoria</taxon>
        <taxon>Bdelloidea</taxon>
        <taxon>Philodinida</taxon>
        <taxon>Philodinidae</taxon>
        <taxon>Didymodactylos</taxon>
    </lineage>
</organism>
<dbReference type="InterPro" id="IPR000101">
    <property type="entry name" value="GGT_peptidase"/>
</dbReference>
<dbReference type="PRINTS" id="PR01210">
    <property type="entry name" value="GGTRANSPTASE"/>
</dbReference>
<dbReference type="PANTHER" id="PTHR11686">
    <property type="entry name" value="GAMMA GLUTAMYL TRANSPEPTIDASE"/>
    <property type="match status" value="1"/>
</dbReference>
<feature type="binding site" evidence="1">
    <location>
        <position position="61"/>
    </location>
    <ligand>
        <name>L-glutamate</name>
        <dbReference type="ChEBI" id="CHEBI:29985"/>
    </ligand>
</feature>
<dbReference type="Gene3D" id="3.60.20.40">
    <property type="match status" value="1"/>
</dbReference>
<accession>A0A815HZQ5</accession>
<reference evidence="3" key="1">
    <citation type="submission" date="2021-02" db="EMBL/GenBank/DDBJ databases">
        <authorList>
            <person name="Nowell W R."/>
        </authorList>
    </citation>
    <scope>NUCLEOTIDE SEQUENCE</scope>
</reference>
<dbReference type="EMBL" id="CAJNOQ010015198">
    <property type="protein sequence ID" value="CAF1357179.1"/>
    <property type="molecule type" value="Genomic_DNA"/>
</dbReference>
<dbReference type="SUPFAM" id="SSF56235">
    <property type="entry name" value="N-terminal nucleophile aminohydrolases (Ntn hydrolases)"/>
    <property type="match status" value="1"/>
</dbReference>
<feature type="binding site" evidence="1">
    <location>
        <position position="17"/>
    </location>
    <ligand>
        <name>L-glutamate</name>
        <dbReference type="ChEBI" id="CHEBI:29985"/>
    </ligand>
</feature>
<comment type="caution">
    <text evidence="3">The sequence shown here is derived from an EMBL/GenBank/DDBJ whole genome shotgun (WGS) entry which is preliminary data.</text>
</comment>
<protein>
    <submittedName>
        <fullName evidence="3">Uncharacterized protein</fullName>
    </submittedName>
</protein>
<dbReference type="GO" id="GO:0036374">
    <property type="term" value="F:glutathione hydrolase activity"/>
    <property type="evidence" value="ECO:0007669"/>
    <property type="project" value="InterPro"/>
</dbReference>
<evidence type="ECO:0000313" key="3">
    <source>
        <dbReference type="EMBL" id="CAF1357179.1"/>
    </source>
</evidence>
<dbReference type="OrthoDB" id="1081007at2759"/>
<evidence type="ECO:0000313" key="4">
    <source>
        <dbReference type="EMBL" id="CAF4155036.1"/>
    </source>
</evidence>
<evidence type="ECO:0000256" key="1">
    <source>
        <dbReference type="PIRSR" id="PIRSR600101-2"/>
    </source>
</evidence>
<dbReference type="Proteomes" id="UP000681722">
    <property type="component" value="Unassembled WGS sequence"/>
</dbReference>
<evidence type="ECO:0000313" key="6">
    <source>
        <dbReference type="Proteomes" id="UP000663829"/>
    </source>
</evidence>
<dbReference type="AlphaFoldDB" id="A0A815HZQ5"/>
<dbReference type="Proteomes" id="UP000682733">
    <property type="component" value="Unassembled WGS sequence"/>
</dbReference>